<protein>
    <submittedName>
        <fullName evidence="1">Sugar/nucleoside kinase (Ribokinase family)</fullName>
    </submittedName>
</protein>
<dbReference type="EMBL" id="SLWS01000011">
    <property type="protein sequence ID" value="TCO52897.1"/>
    <property type="molecule type" value="Genomic_DNA"/>
</dbReference>
<reference evidence="1 2" key="1">
    <citation type="submission" date="2019-03" db="EMBL/GenBank/DDBJ databases">
        <title>Genomic Encyclopedia of Type Strains, Phase IV (KMG-IV): sequencing the most valuable type-strain genomes for metagenomic binning, comparative biology and taxonomic classification.</title>
        <authorList>
            <person name="Goeker M."/>
        </authorList>
    </citation>
    <scope>NUCLEOTIDE SEQUENCE [LARGE SCALE GENOMIC DNA]</scope>
    <source>
        <strain evidence="1 2">DSM 45934</strain>
    </source>
</reference>
<evidence type="ECO:0000313" key="2">
    <source>
        <dbReference type="Proteomes" id="UP000295680"/>
    </source>
</evidence>
<dbReference type="InterPro" id="IPR029056">
    <property type="entry name" value="Ribokinase-like"/>
</dbReference>
<evidence type="ECO:0000313" key="1">
    <source>
        <dbReference type="EMBL" id="TCO52897.1"/>
    </source>
</evidence>
<dbReference type="OrthoDB" id="9821480at2"/>
<gene>
    <name evidence="1" type="ORF">EV192_11191</name>
</gene>
<dbReference type="GO" id="GO:0016301">
    <property type="term" value="F:kinase activity"/>
    <property type="evidence" value="ECO:0007669"/>
    <property type="project" value="UniProtKB-KW"/>
</dbReference>
<proteinExistence type="predicted"/>
<name>A0A4R2J4X5_9PSEU</name>
<dbReference type="AlphaFoldDB" id="A0A4R2J4X5"/>
<organism evidence="1 2">
    <name type="scientific">Actinocrispum wychmicini</name>
    <dbReference type="NCBI Taxonomy" id="1213861"/>
    <lineage>
        <taxon>Bacteria</taxon>
        <taxon>Bacillati</taxon>
        <taxon>Actinomycetota</taxon>
        <taxon>Actinomycetes</taxon>
        <taxon>Pseudonocardiales</taxon>
        <taxon>Pseudonocardiaceae</taxon>
        <taxon>Actinocrispum</taxon>
    </lineage>
</organism>
<dbReference type="Proteomes" id="UP000295680">
    <property type="component" value="Unassembled WGS sequence"/>
</dbReference>
<keyword evidence="1" id="KW-0418">Kinase</keyword>
<dbReference type="SUPFAM" id="SSF53613">
    <property type="entry name" value="Ribokinase-like"/>
    <property type="match status" value="1"/>
</dbReference>
<keyword evidence="1" id="KW-0808">Transferase</keyword>
<accession>A0A4R2J4X5</accession>
<keyword evidence="2" id="KW-1185">Reference proteome</keyword>
<comment type="caution">
    <text evidence="1">The sequence shown here is derived from an EMBL/GenBank/DDBJ whole genome shotgun (WGS) entry which is preliminary data.</text>
</comment>
<sequence length="320" mass="35174">MAALALPVPPDMTHSVTIVGDLRMDISVQLGSYDFGPECARYTSYRDMLVTPGGTALVMCRAFAPHFDSRHVVSAVGTDSYSESLRSAVHEVATDTTIREVDSPNGLTVALFRDSAGLVPKSRYSMASPRSPYLSLDRDWVHHNLTPALDSDILTMDCLLLTAPESITVAHSIAQAARLSNCLFAVDVVPHNLLDYVDRNEVVRLLAEANLVTVELDTLAQMFGAYSQPSGTRAEAERLYRRLRPHLAQRHWVVIRFGALNIEHSINFSSEGQSWGTDSGPEIRSGGYPSGSAISGFEYESVVTQWKRERDTTAAEHHGR</sequence>
<dbReference type="Gene3D" id="3.40.1190.20">
    <property type="match status" value="1"/>
</dbReference>